<dbReference type="AlphaFoldDB" id="A0A9D3VFK6"/>
<accession>A0A9D3VFK6</accession>
<comment type="caution">
    <text evidence="2">The sequence shown here is derived from an EMBL/GenBank/DDBJ whole genome shotgun (WGS) entry which is preliminary data.</text>
</comment>
<sequence>MALTPMPTPATDQYVSYYSGVYSMSGCAHSPYVMQTYSGSLFYQCRLSSQPFIHRSEDTQWQSRMHGSQLTEGKEDELSRPQPPLEAKPRRNPTRNR</sequence>
<evidence type="ECO:0000313" key="2">
    <source>
        <dbReference type="EMBL" id="KAH1082123.1"/>
    </source>
</evidence>
<evidence type="ECO:0000256" key="1">
    <source>
        <dbReference type="SAM" id="MobiDB-lite"/>
    </source>
</evidence>
<reference evidence="2 3" key="1">
    <citation type="journal article" date="2021" name="Plant Biotechnol. J.">
        <title>Multi-omics assisted identification of the key and species-specific regulatory components of drought-tolerant mechanisms in Gossypium stocksii.</title>
        <authorList>
            <person name="Yu D."/>
            <person name="Ke L."/>
            <person name="Zhang D."/>
            <person name="Wu Y."/>
            <person name="Sun Y."/>
            <person name="Mei J."/>
            <person name="Sun J."/>
            <person name="Sun Y."/>
        </authorList>
    </citation>
    <scope>NUCLEOTIDE SEQUENCE [LARGE SCALE GENOMIC DNA]</scope>
    <source>
        <strain evidence="3">cv. E1</strain>
        <tissue evidence="2">Leaf</tissue>
    </source>
</reference>
<dbReference type="EMBL" id="JAIQCV010000007">
    <property type="protein sequence ID" value="KAH1082123.1"/>
    <property type="molecule type" value="Genomic_DNA"/>
</dbReference>
<evidence type="ECO:0000313" key="3">
    <source>
        <dbReference type="Proteomes" id="UP000828251"/>
    </source>
</evidence>
<name>A0A9D3VFK6_9ROSI</name>
<organism evidence="2 3">
    <name type="scientific">Gossypium stocksii</name>
    <dbReference type="NCBI Taxonomy" id="47602"/>
    <lineage>
        <taxon>Eukaryota</taxon>
        <taxon>Viridiplantae</taxon>
        <taxon>Streptophyta</taxon>
        <taxon>Embryophyta</taxon>
        <taxon>Tracheophyta</taxon>
        <taxon>Spermatophyta</taxon>
        <taxon>Magnoliopsida</taxon>
        <taxon>eudicotyledons</taxon>
        <taxon>Gunneridae</taxon>
        <taxon>Pentapetalae</taxon>
        <taxon>rosids</taxon>
        <taxon>malvids</taxon>
        <taxon>Malvales</taxon>
        <taxon>Malvaceae</taxon>
        <taxon>Malvoideae</taxon>
        <taxon>Gossypium</taxon>
    </lineage>
</organism>
<gene>
    <name evidence="2" type="ORF">J1N35_021884</name>
</gene>
<dbReference type="OrthoDB" id="10552614at2759"/>
<keyword evidence="3" id="KW-1185">Reference proteome</keyword>
<feature type="compositionally biased region" description="Polar residues" evidence="1">
    <location>
        <begin position="59"/>
        <end position="71"/>
    </location>
</feature>
<proteinExistence type="predicted"/>
<feature type="region of interest" description="Disordered" evidence="1">
    <location>
        <begin position="58"/>
        <end position="97"/>
    </location>
</feature>
<protein>
    <submittedName>
        <fullName evidence="2">Uncharacterized protein</fullName>
    </submittedName>
</protein>
<dbReference type="Proteomes" id="UP000828251">
    <property type="component" value="Unassembled WGS sequence"/>
</dbReference>